<dbReference type="RefSeq" id="WP_126194419.1">
    <property type="nucleotide sequence ID" value="NZ_CP085954.1"/>
</dbReference>
<gene>
    <name evidence="2" type="ORF">NCTC10741_00065</name>
</gene>
<dbReference type="EMBL" id="LR131273">
    <property type="protein sequence ID" value="VDR36970.1"/>
    <property type="molecule type" value="Genomic_DNA"/>
</dbReference>
<dbReference type="Proteomes" id="UP000271626">
    <property type="component" value="Chromosome"/>
</dbReference>
<evidence type="ECO:0000256" key="1">
    <source>
        <dbReference type="SAM" id="MobiDB-lite"/>
    </source>
</evidence>
<name>A0A3P8M9E0_TSUPA</name>
<proteinExistence type="predicted"/>
<evidence type="ECO:0000313" key="3">
    <source>
        <dbReference type="Proteomes" id="UP000271626"/>
    </source>
</evidence>
<accession>A0A3P8M9E0</accession>
<dbReference type="AlphaFoldDB" id="A0A3P8M9E0"/>
<organism evidence="2 3">
    <name type="scientific">Tsukamurella paurometabola</name>
    <name type="common">Corynebacterium paurometabolum</name>
    <dbReference type="NCBI Taxonomy" id="2061"/>
    <lineage>
        <taxon>Bacteria</taxon>
        <taxon>Bacillati</taxon>
        <taxon>Actinomycetota</taxon>
        <taxon>Actinomycetes</taxon>
        <taxon>Mycobacteriales</taxon>
        <taxon>Tsukamurellaceae</taxon>
        <taxon>Tsukamurella</taxon>
    </lineage>
</organism>
<feature type="compositionally biased region" description="Basic residues" evidence="1">
    <location>
        <begin position="8"/>
        <end position="19"/>
    </location>
</feature>
<evidence type="ECO:0000313" key="2">
    <source>
        <dbReference type="EMBL" id="VDR36970.1"/>
    </source>
</evidence>
<dbReference type="OrthoDB" id="4571338at2"/>
<protein>
    <submittedName>
        <fullName evidence="2">Uncharacterized protein</fullName>
    </submittedName>
</protein>
<sequence>MASPTKKAPAKKAPAKKAAPRTAEQRNADNVSRFAEFRARAQKIREDGSIPELKPYIVTAAELDDGIDADVVLSPPTTLAQRTALDRAIRNSDFVSIVAIMGGEGALNRMVAAFDRIADDVNDATRLFAGFGYSVVNHLNGKGAADVPGGTPAS</sequence>
<feature type="region of interest" description="Disordered" evidence="1">
    <location>
        <begin position="1"/>
        <end position="32"/>
    </location>
</feature>
<reference evidence="2 3" key="1">
    <citation type="submission" date="2018-12" db="EMBL/GenBank/DDBJ databases">
        <authorList>
            <consortium name="Pathogen Informatics"/>
        </authorList>
    </citation>
    <scope>NUCLEOTIDE SEQUENCE [LARGE SCALE GENOMIC DNA]</scope>
    <source>
        <strain evidence="2 3">NCTC10741</strain>
    </source>
</reference>